<comment type="subcellular location">
    <subcellularLocation>
        <location evidence="1 7">Cell membrane</location>
        <topology evidence="1 7">Multi-pass membrane protein</topology>
    </subcellularLocation>
</comment>
<evidence type="ECO:0000256" key="4">
    <source>
        <dbReference type="ARBA" id="ARBA00022692"/>
    </source>
</evidence>
<evidence type="ECO:0000259" key="8">
    <source>
        <dbReference type="PROSITE" id="PS50928"/>
    </source>
</evidence>
<reference evidence="9 11" key="1">
    <citation type="submission" date="2024-07" db="EMBL/GenBank/DDBJ databases">
        <title>Description of Labrys sedimenti sp. nov., isolated from a diclofenac-degrading enrichment culture.</title>
        <authorList>
            <person name="Tancsics A."/>
            <person name="Csepanyi A."/>
        </authorList>
    </citation>
    <scope>NUCLEOTIDE SEQUENCE [LARGE SCALE GENOMIC DNA]</scope>
    <source>
        <strain evidence="9 11">LMG 23578</strain>
    </source>
</reference>
<keyword evidence="6 7" id="KW-0472">Membrane</keyword>
<dbReference type="CDD" id="cd06261">
    <property type="entry name" value="TM_PBP2"/>
    <property type="match status" value="1"/>
</dbReference>
<gene>
    <name evidence="9" type="primary">yejB</name>
    <name evidence="9" type="ORF">ABXS05_09455</name>
    <name evidence="10" type="ORF">ACETRX_23975</name>
</gene>
<feature type="transmembrane region" description="Helical" evidence="7">
    <location>
        <begin position="126"/>
        <end position="147"/>
    </location>
</feature>
<evidence type="ECO:0000313" key="10">
    <source>
        <dbReference type="EMBL" id="MFC2252716.1"/>
    </source>
</evidence>
<evidence type="ECO:0000313" key="9">
    <source>
        <dbReference type="EMBL" id="MEW9305761.1"/>
    </source>
</evidence>
<keyword evidence="2 7" id="KW-0813">Transport</keyword>
<evidence type="ECO:0000256" key="7">
    <source>
        <dbReference type="RuleBase" id="RU363032"/>
    </source>
</evidence>
<protein>
    <submittedName>
        <fullName evidence="9">Microcin C ABC transporter permease YejB</fullName>
    </submittedName>
</protein>
<feature type="transmembrane region" description="Helical" evidence="7">
    <location>
        <begin position="325"/>
        <end position="346"/>
    </location>
</feature>
<dbReference type="PROSITE" id="PS50928">
    <property type="entry name" value="ABC_TM1"/>
    <property type="match status" value="1"/>
</dbReference>
<dbReference type="PANTHER" id="PTHR30465">
    <property type="entry name" value="INNER MEMBRANE ABC TRANSPORTER"/>
    <property type="match status" value="1"/>
</dbReference>
<dbReference type="RefSeq" id="WP_367623708.1">
    <property type="nucleotide sequence ID" value="NZ_JBFNQD010000002.1"/>
</dbReference>
<dbReference type="PANTHER" id="PTHR30465:SF66">
    <property type="entry name" value="INNER MEMBRANE ABC TRANSPORTER PERMEASE PROTEIN YEJB"/>
    <property type="match status" value="1"/>
</dbReference>
<evidence type="ECO:0000256" key="1">
    <source>
        <dbReference type="ARBA" id="ARBA00004651"/>
    </source>
</evidence>
<name>A0ABV3PJE7_9HYPH</name>
<feature type="domain" description="ABC transmembrane type-1" evidence="8">
    <location>
        <begin position="124"/>
        <end position="339"/>
    </location>
</feature>
<dbReference type="Pfam" id="PF00528">
    <property type="entry name" value="BPD_transp_1"/>
    <property type="match status" value="1"/>
</dbReference>
<dbReference type="InterPro" id="IPR000515">
    <property type="entry name" value="MetI-like"/>
</dbReference>
<dbReference type="EMBL" id="JBFNQD010000002">
    <property type="protein sequence ID" value="MEW9305761.1"/>
    <property type="molecule type" value="Genomic_DNA"/>
</dbReference>
<keyword evidence="11" id="KW-1185">Reference proteome</keyword>
<keyword evidence="5 7" id="KW-1133">Transmembrane helix</keyword>
<dbReference type="SUPFAM" id="SSF161098">
    <property type="entry name" value="MetI-like"/>
    <property type="match status" value="1"/>
</dbReference>
<evidence type="ECO:0000313" key="12">
    <source>
        <dbReference type="Proteomes" id="UP001595190"/>
    </source>
</evidence>
<feature type="transmembrane region" description="Helical" evidence="7">
    <location>
        <begin position="159"/>
        <end position="192"/>
    </location>
</feature>
<evidence type="ECO:0000256" key="2">
    <source>
        <dbReference type="ARBA" id="ARBA00022448"/>
    </source>
</evidence>
<evidence type="ECO:0000256" key="6">
    <source>
        <dbReference type="ARBA" id="ARBA00023136"/>
    </source>
</evidence>
<feature type="transmembrane region" description="Helical" evidence="7">
    <location>
        <begin position="9"/>
        <end position="30"/>
    </location>
</feature>
<dbReference type="EMBL" id="JBHGPK010000013">
    <property type="protein sequence ID" value="MFC2252716.1"/>
    <property type="molecule type" value="Genomic_DNA"/>
</dbReference>
<dbReference type="Proteomes" id="UP001595190">
    <property type="component" value="Unassembled WGS sequence"/>
</dbReference>
<feature type="transmembrane region" description="Helical" evidence="7">
    <location>
        <begin position="215"/>
        <end position="238"/>
    </location>
</feature>
<evidence type="ECO:0000256" key="5">
    <source>
        <dbReference type="ARBA" id="ARBA00022989"/>
    </source>
</evidence>
<reference evidence="10 12" key="2">
    <citation type="submission" date="2024-09" db="EMBL/GenBank/DDBJ databases">
        <title>Description of Labrys sedimenti sp. nov., isolated from a diclofenac-degrading enrichment culture, and genome-based reclassification of Labrys portucalensis as a later heterotypic synonym of Labrys neptuniae.</title>
        <authorList>
            <person name="Tancsics A."/>
            <person name="Csepanyi A."/>
        </authorList>
    </citation>
    <scope>NUCLEOTIDE SEQUENCE [LARGE SCALE GENOMIC DNA]</scope>
    <source>
        <strain evidence="10 12">LMG 23412</strain>
    </source>
</reference>
<dbReference type="NCBIfam" id="NF011712">
    <property type="entry name" value="PRK15133.1"/>
    <property type="match status" value="1"/>
</dbReference>
<dbReference type="Proteomes" id="UP001555786">
    <property type="component" value="Unassembled WGS sequence"/>
</dbReference>
<accession>A0ABV3PJE7</accession>
<comment type="caution">
    <text evidence="9">The sequence shown here is derived from an EMBL/GenBank/DDBJ whole genome shotgun (WGS) entry which is preliminary data.</text>
</comment>
<evidence type="ECO:0000256" key="3">
    <source>
        <dbReference type="ARBA" id="ARBA00022475"/>
    </source>
</evidence>
<keyword evidence="4 7" id="KW-0812">Transmembrane</keyword>
<evidence type="ECO:0000313" key="11">
    <source>
        <dbReference type="Proteomes" id="UP001555786"/>
    </source>
</evidence>
<organism evidence="9 11">
    <name type="scientific">Labrys neptuniae</name>
    <dbReference type="NCBI Taxonomy" id="376174"/>
    <lineage>
        <taxon>Bacteria</taxon>
        <taxon>Pseudomonadati</taxon>
        <taxon>Pseudomonadota</taxon>
        <taxon>Alphaproteobacteria</taxon>
        <taxon>Hyphomicrobiales</taxon>
        <taxon>Xanthobacteraceae</taxon>
        <taxon>Labrys</taxon>
    </lineage>
</organism>
<dbReference type="Gene3D" id="1.10.3720.10">
    <property type="entry name" value="MetI-like"/>
    <property type="match status" value="1"/>
</dbReference>
<comment type="similarity">
    <text evidence="7">Belongs to the binding-protein-dependent transport system permease family.</text>
</comment>
<sequence length="357" mass="39334">MLAYVLRRLALIVPTLFGIMLISFAIIQIVPGGPVERMVSMLSGNAGGGGDLGGPAPSFNAGASQYRGSQGLDPAFIASLRKQYGFDKPVYEQFWLMIKNYATFSFGQSYFRDTPVTTLIAEKLPVSISIGLWVMLLSYAISIPLGIRKAVKDGSFFDGWTSAVIVIGYAIPGFTLGILLITLFAGSAFWQIFPNGRLVSDNWNELSLWGKIADYAWHMTLPLIAMGVSAFATLTMMTKNAFLDEIRKQYVLTARMKGLSPRRVLYGHVFRNAMLIVIASFPAAFIAALFTGSLLIEQTFELNGLGRLNYESVINRDYPVVLASIYILALVALVINLATDLIYMFVDPRIDFEAREV</sequence>
<keyword evidence="3" id="KW-1003">Cell membrane</keyword>
<feature type="transmembrane region" description="Helical" evidence="7">
    <location>
        <begin position="273"/>
        <end position="296"/>
    </location>
</feature>
<proteinExistence type="inferred from homology"/>
<dbReference type="InterPro" id="IPR035906">
    <property type="entry name" value="MetI-like_sf"/>
</dbReference>